<dbReference type="OrthoDB" id="73401at2759"/>
<sequence length="163" mass="18524">MQQQAQQQQQQSDSRSPAFLTTWLLCTQPLGPSSSHSREGAVEANLNAKNEALTAALRESDQILEQFRTRALLAEAEALRLGNLQLTALTEREHLLATKQSLQSKLANSREQIRALDATNDNYRKQLDEAKQLLQQKDVQVMWITLRLCYSYSFLDNSTNNVY</sequence>
<dbReference type="Proteomes" id="UP000281553">
    <property type="component" value="Unassembled WGS sequence"/>
</dbReference>
<proteinExistence type="predicted"/>
<evidence type="ECO:0000256" key="1">
    <source>
        <dbReference type="SAM" id="Coils"/>
    </source>
</evidence>
<feature type="coiled-coil region" evidence="1">
    <location>
        <begin position="92"/>
        <end position="140"/>
    </location>
</feature>
<evidence type="ECO:0000313" key="2">
    <source>
        <dbReference type="EMBL" id="VDN08920.1"/>
    </source>
</evidence>
<keyword evidence="3" id="KW-1185">Reference proteome</keyword>
<dbReference type="AlphaFoldDB" id="A0A3P7L5R8"/>
<name>A0A3P7L5R8_DIBLA</name>
<evidence type="ECO:0000313" key="3">
    <source>
        <dbReference type="Proteomes" id="UP000281553"/>
    </source>
</evidence>
<accession>A0A3P7L5R8</accession>
<protein>
    <submittedName>
        <fullName evidence="2">Uncharacterized protein</fullName>
    </submittedName>
</protein>
<dbReference type="EMBL" id="UYRU01046034">
    <property type="protein sequence ID" value="VDN08920.1"/>
    <property type="molecule type" value="Genomic_DNA"/>
</dbReference>
<reference evidence="2 3" key="1">
    <citation type="submission" date="2018-11" db="EMBL/GenBank/DDBJ databases">
        <authorList>
            <consortium name="Pathogen Informatics"/>
        </authorList>
    </citation>
    <scope>NUCLEOTIDE SEQUENCE [LARGE SCALE GENOMIC DNA]</scope>
</reference>
<keyword evidence="1" id="KW-0175">Coiled coil</keyword>
<organism evidence="2 3">
    <name type="scientific">Dibothriocephalus latus</name>
    <name type="common">Fish tapeworm</name>
    <name type="synonym">Diphyllobothrium latum</name>
    <dbReference type="NCBI Taxonomy" id="60516"/>
    <lineage>
        <taxon>Eukaryota</taxon>
        <taxon>Metazoa</taxon>
        <taxon>Spiralia</taxon>
        <taxon>Lophotrochozoa</taxon>
        <taxon>Platyhelminthes</taxon>
        <taxon>Cestoda</taxon>
        <taxon>Eucestoda</taxon>
        <taxon>Diphyllobothriidea</taxon>
        <taxon>Diphyllobothriidae</taxon>
        <taxon>Dibothriocephalus</taxon>
    </lineage>
</organism>
<gene>
    <name evidence="2" type="ORF">DILT_LOCUS4751</name>
</gene>